<evidence type="ECO:0000256" key="1">
    <source>
        <dbReference type="SAM" id="Phobius"/>
    </source>
</evidence>
<feature type="transmembrane region" description="Helical" evidence="1">
    <location>
        <begin position="12"/>
        <end position="30"/>
    </location>
</feature>
<protein>
    <submittedName>
        <fullName evidence="3">Uncharacterized protein</fullName>
    </submittedName>
</protein>
<evidence type="ECO:0000313" key="2">
    <source>
        <dbReference type="EMBL" id="SFC20146.1"/>
    </source>
</evidence>
<dbReference type="RefSeq" id="WP_072879180.1">
    <property type="nucleotide sequence ID" value="NZ_FOKU01000007.1"/>
</dbReference>
<gene>
    <name evidence="2" type="ORF">SAMN04487891_10792</name>
    <name evidence="3" type="ORF">SAMN05216293_1915</name>
</gene>
<dbReference type="Proteomes" id="UP000184031">
    <property type="component" value="Unassembled WGS sequence"/>
</dbReference>
<feature type="transmembrane region" description="Helical" evidence="1">
    <location>
        <begin position="36"/>
        <end position="54"/>
    </location>
</feature>
<keyword evidence="5" id="KW-1185">Reference proteome</keyword>
<comment type="caution">
    <text evidence="3">The sequence shown here is derived from an EMBL/GenBank/DDBJ whole genome shotgun (WGS) entry which is preliminary data.</text>
</comment>
<dbReference type="OrthoDB" id="1202835at2"/>
<evidence type="ECO:0000313" key="3">
    <source>
        <dbReference type="EMBL" id="SHK77132.1"/>
    </source>
</evidence>
<keyword evidence="1" id="KW-0812">Transmembrane</keyword>
<keyword evidence="1" id="KW-0472">Membrane</keyword>
<name>A0A1M6V6N7_9FLAO</name>
<proteinExistence type="predicted"/>
<accession>A0A1M6V6N7</accession>
<dbReference type="EMBL" id="FOKU01000007">
    <property type="protein sequence ID" value="SFC20146.1"/>
    <property type="molecule type" value="Genomic_DNA"/>
</dbReference>
<dbReference type="STRING" id="1055723.SAMN05216293_1915"/>
<sequence>MNYFKKLGTANLLMLILCALIILVAEYLFLNGSPEHGLFVGLWAPTLLGVMIYLKLVDNDGK</sequence>
<reference evidence="3 4" key="1">
    <citation type="submission" date="2016-11" db="EMBL/GenBank/DDBJ databases">
        <authorList>
            <person name="Varghese N."/>
            <person name="Submissions S."/>
        </authorList>
    </citation>
    <scope>NUCLEOTIDE SEQUENCE [LARGE SCALE GENOMIC DNA]</scope>
    <source>
        <strain evidence="3 4">CGMCC 1.12174</strain>
        <strain evidence="2 5">DSM 26351</strain>
    </source>
</reference>
<keyword evidence="1" id="KW-1133">Transmembrane helix</keyword>
<dbReference type="Proteomes" id="UP000198940">
    <property type="component" value="Unassembled WGS sequence"/>
</dbReference>
<dbReference type="AlphaFoldDB" id="A0A1M6V6N7"/>
<dbReference type="EMBL" id="FRAT01000004">
    <property type="protein sequence ID" value="SHK77132.1"/>
    <property type="molecule type" value="Genomic_DNA"/>
</dbReference>
<organism evidence="3 4">
    <name type="scientific">Flagellimonas taeanensis</name>
    <dbReference type="NCBI Taxonomy" id="1005926"/>
    <lineage>
        <taxon>Bacteria</taxon>
        <taxon>Pseudomonadati</taxon>
        <taxon>Bacteroidota</taxon>
        <taxon>Flavobacteriia</taxon>
        <taxon>Flavobacteriales</taxon>
        <taxon>Flavobacteriaceae</taxon>
        <taxon>Flagellimonas</taxon>
    </lineage>
</organism>
<accession>A0A3A1NU09</accession>
<evidence type="ECO:0000313" key="4">
    <source>
        <dbReference type="Proteomes" id="UP000184031"/>
    </source>
</evidence>
<evidence type="ECO:0000313" key="5">
    <source>
        <dbReference type="Proteomes" id="UP000198940"/>
    </source>
</evidence>